<organism evidence="2 3">
    <name type="scientific">Defluviicoccus vanus</name>
    <dbReference type="NCBI Taxonomy" id="111831"/>
    <lineage>
        <taxon>Bacteria</taxon>
        <taxon>Pseudomonadati</taxon>
        <taxon>Pseudomonadota</taxon>
        <taxon>Alphaproteobacteria</taxon>
        <taxon>Rhodospirillales</taxon>
        <taxon>Rhodospirillaceae</taxon>
        <taxon>Defluviicoccus</taxon>
    </lineage>
</organism>
<dbReference type="SUPFAM" id="SSF47413">
    <property type="entry name" value="lambda repressor-like DNA-binding domains"/>
    <property type="match status" value="1"/>
</dbReference>
<dbReference type="KEGG" id="dvn:HQ394_10555"/>
<name>A0A7H1N1U5_9PROT</name>
<protein>
    <submittedName>
        <fullName evidence="2">Helix-turn-helix transcriptional regulator</fullName>
    </submittedName>
</protein>
<dbReference type="RefSeq" id="WP_190260198.1">
    <property type="nucleotide sequence ID" value="NZ_CP053923.1"/>
</dbReference>
<dbReference type="CDD" id="cd00093">
    <property type="entry name" value="HTH_XRE"/>
    <property type="match status" value="1"/>
</dbReference>
<evidence type="ECO:0000313" key="2">
    <source>
        <dbReference type="EMBL" id="QNT69681.1"/>
    </source>
</evidence>
<dbReference type="Proteomes" id="UP000516369">
    <property type="component" value="Chromosome"/>
</dbReference>
<dbReference type="AlphaFoldDB" id="A0A7H1N1U5"/>
<dbReference type="GO" id="GO:0003677">
    <property type="term" value="F:DNA binding"/>
    <property type="evidence" value="ECO:0007669"/>
    <property type="project" value="InterPro"/>
</dbReference>
<gene>
    <name evidence="2" type="ORF">HQ394_10555</name>
</gene>
<sequence>MQSENSRQINRHIGSGLLLARTVRGASLKQLANATGLSMQRLERLEIGTAEATPRDLLLLAASLGIPVQFFFEGLEDEVHEAARHQAAVHDCAVH</sequence>
<dbReference type="Gene3D" id="1.10.260.40">
    <property type="entry name" value="lambda repressor-like DNA-binding domains"/>
    <property type="match status" value="1"/>
</dbReference>
<evidence type="ECO:0000313" key="3">
    <source>
        <dbReference type="Proteomes" id="UP000516369"/>
    </source>
</evidence>
<feature type="domain" description="HTH cro/C1-type" evidence="1">
    <location>
        <begin position="17"/>
        <end position="71"/>
    </location>
</feature>
<evidence type="ECO:0000259" key="1">
    <source>
        <dbReference type="PROSITE" id="PS50943"/>
    </source>
</evidence>
<dbReference type="InterPro" id="IPR001387">
    <property type="entry name" value="Cro/C1-type_HTH"/>
</dbReference>
<keyword evidence="3" id="KW-1185">Reference proteome</keyword>
<dbReference type="Pfam" id="PF01381">
    <property type="entry name" value="HTH_3"/>
    <property type="match status" value="1"/>
</dbReference>
<reference evidence="2 3" key="1">
    <citation type="submission" date="2020-05" db="EMBL/GenBank/DDBJ databases">
        <title>Complete closed genome sequence of Defluviicoccus vanus.</title>
        <authorList>
            <person name="Bessarab I."/>
            <person name="Arumugam K."/>
            <person name="Maszenan A.M."/>
            <person name="Seviour R.J."/>
            <person name="Williams R.B."/>
        </authorList>
    </citation>
    <scope>NUCLEOTIDE SEQUENCE [LARGE SCALE GENOMIC DNA]</scope>
    <source>
        <strain evidence="2 3">Ben 114</strain>
    </source>
</reference>
<dbReference type="InterPro" id="IPR010982">
    <property type="entry name" value="Lambda_DNA-bd_dom_sf"/>
</dbReference>
<dbReference type="SMART" id="SM00530">
    <property type="entry name" value="HTH_XRE"/>
    <property type="match status" value="1"/>
</dbReference>
<dbReference type="PROSITE" id="PS50943">
    <property type="entry name" value="HTH_CROC1"/>
    <property type="match status" value="1"/>
</dbReference>
<proteinExistence type="predicted"/>
<accession>A0A7H1N1U5</accession>
<dbReference type="EMBL" id="CP053923">
    <property type="protein sequence ID" value="QNT69681.1"/>
    <property type="molecule type" value="Genomic_DNA"/>
</dbReference>